<accession>A0A0F9GSY7</accession>
<dbReference type="EMBL" id="LAZR01017063">
    <property type="protein sequence ID" value="KKM01930.1"/>
    <property type="molecule type" value="Genomic_DNA"/>
</dbReference>
<feature type="region of interest" description="Disordered" evidence="1">
    <location>
        <begin position="34"/>
        <end position="75"/>
    </location>
</feature>
<comment type="caution">
    <text evidence="2">The sequence shown here is derived from an EMBL/GenBank/DDBJ whole genome shotgun (WGS) entry which is preliminary data.</text>
</comment>
<proteinExistence type="predicted"/>
<evidence type="ECO:0000313" key="2">
    <source>
        <dbReference type="EMBL" id="KKM01930.1"/>
    </source>
</evidence>
<reference evidence="2" key="1">
    <citation type="journal article" date="2015" name="Nature">
        <title>Complex archaea that bridge the gap between prokaryotes and eukaryotes.</title>
        <authorList>
            <person name="Spang A."/>
            <person name="Saw J.H."/>
            <person name="Jorgensen S.L."/>
            <person name="Zaremba-Niedzwiedzka K."/>
            <person name="Martijn J."/>
            <person name="Lind A.E."/>
            <person name="van Eijk R."/>
            <person name="Schleper C."/>
            <person name="Guy L."/>
            <person name="Ettema T.J."/>
        </authorList>
    </citation>
    <scope>NUCLEOTIDE SEQUENCE</scope>
</reference>
<evidence type="ECO:0000256" key="1">
    <source>
        <dbReference type="SAM" id="MobiDB-lite"/>
    </source>
</evidence>
<dbReference type="AlphaFoldDB" id="A0A0F9GSY7"/>
<sequence length="75" mass="7520">MIITKSNSTTSSIAAMIVAAAVLAAAAMAGSLTRDKTGTSMGTNQNGSPQTQAAAKLAEPRSLPTERAGFEPAEP</sequence>
<gene>
    <name evidence="2" type="ORF">LCGC14_1789490</name>
</gene>
<protein>
    <submittedName>
        <fullName evidence="2">Uncharacterized protein</fullName>
    </submittedName>
</protein>
<organism evidence="2">
    <name type="scientific">marine sediment metagenome</name>
    <dbReference type="NCBI Taxonomy" id="412755"/>
    <lineage>
        <taxon>unclassified sequences</taxon>
        <taxon>metagenomes</taxon>
        <taxon>ecological metagenomes</taxon>
    </lineage>
</organism>
<name>A0A0F9GSY7_9ZZZZ</name>
<feature type="compositionally biased region" description="Polar residues" evidence="1">
    <location>
        <begin position="38"/>
        <end position="53"/>
    </location>
</feature>